<dbReference type="SUPFAM" id="SSF52540">
    <property type="entry name" value="P-loop containing nucleoside triphosphate hydrolases"/>
    <property type="match status" value="1"/>
</dbReference>
<evidence type="ECO:0000256" key="1">
    <source>
        <dbReference type="ARBA" id="ARBA00022741"/>
    </source>
</evidence>
<organism evidence="5 6">
    <name type="scientific">Convivina intestini</name>
    <dbReference type="NCBI Taxonomy" id="1505726"/>
    <lineage>
        <taxon>Bacteria</taxon>
        <taxon>Bacillati</taxon>
        <taxon>Bacillota</taxon>
        <taxon>Bacilli</taxon>
        <taxon>Lactobacillales</taxon>
        <taxon>Lactobacillaceae</taxon>
        <taxon>Convivina</taxon>
    </lineage>
</organism>
<dbReference type="PANTHER" id="PTHR35372">
    <property type="entry name" value="ATP BINDING PROTEIN-RELATED"/>
    <property type="match status" value="1"/>
</dbReference>
<evidence type="ECO:0000313" key="6">
    <source>
        <dbReference type="Proteomes" id="UP000245433"/>
    </source>
</evidence>
<dbReference type="PANTHER" id="PTHR35372:SF2">
    <property type="entry name" value="SF3 HELICASE DOMAIN-CONTAINING PROTEIN"/>
    <property type="match status" value="1"/>
</dbReference>
<dbReference type="InterPro" id="IPR051620">
    <property type="entry name" value="ORF904-like_C"/>
</dbReference>
<evidence type="ECO:0000256" key="2">
    <source>
        <dbReference type="ARBA" id="ARBA00022801"/>
    </source>
</evidence>
<dbReference type="NCBIfam" id="TIGR01613">
    <property type="entry name" value="primase_Cterm"/>
    <property type="match status" value="1"/>
</dbReference>
<dbReference type="GO" id="GO:0005524">
    <property type="term" value="F:ATP binding"/>
    <property type="evidence" value="ECO:0007669"/>
    <property type="project" value="UniProtKB-KW"/>
</dbReference>
<keyword evidence="2" id="KW-0378">Hydrolase</keyword>
<comment type="caution">
    <text evidence="5">The sequence shown here is derived from an EMBL/GenBank/DDBJ whole genome shotgun (WGS) entry which is preliminary data.</text>
</comment>
<dbReference type="RefSeq" id="WP_089939357.1">
    <property type="nucleotide sequence ID" value="NZ_CAKOEX010000009.1"/>
</dbReference>
<keyword evidence="3" id="KW-0067">ATP-binding</keyword>
<evidence type="ECO:0000313" key="5">
    <source>
        <dbReference type="EMBL" id="PVY83085.1"/>
    </source>
</evidence>
<dbReference type="GO" id="GO:0016787">
    <property type="term" value="F:hydrolase activity"/>
    <property type="evidence" value="ECO:0007669"/>
    <property type="project" value="UniProtKB-KW"/>
</dbReference>
<protein>
    <submittedName>
        <fullName evidence="5">P4 family phage/plasmid primase-like protein</fullName>
    </submittedName>
</protein>
<dbReference type="InterPro" id="IPR027417">
    <property type="entry name" value="P-loop_NTPase"/>
</dbReference>
<dbReference type="InterPro" id="IPR006500">
    <property type="entry name" value="Helicase_put_C_phage/plasmid"/>
</dbReference>
<evidence type="ECO:0000256" key="3">
    <source>
        <dbReference type="ARBA" id="ARBA00022840"/>
    </source>
</evidence>
<dbReference type="InterPro" id="IPR045455">
    <property type="entry name" value="NrS-1_pol-like_helicase"/>
</dbReference>
<dbReference type="AlphaFoldDB" id="A0A2U1D5Y1"/>
<feature type="domain" description="SF3 helicase" evidence="4">
    <location>
        <begin position="175"/>
        <end position="331"/>
    </location>
</feature>
<name>A0A2U1D5Y1_9LACO</name>
<accession>A0A2U1D5Y1</accession>
<dbReference type="InterPro" id="IPR014015">
    <property type="entry name" value="Helicase_SF3_DNA-vir"/>
</dbReference>
<reference evidence="5 6" key="1">
    <citation type="submission" date="2018-04" db="EMBL/GenBank/DDBJ databases">
        <title>Genomic Encyclopedia of Type Strains, Phase IV (KMG-IV): sequencing the most valuable type-strain genomes for metagenomic binning, comparative biology and taxonomic classification.</title>
        <authorList>
            <person name="Goeker M."/>
        </authorList>
    </citation>
    <scope>NUCLEOTIDE SEQUENCE [LARGE SCALE GENOMIC DNA]</scope>
    <source>
        <strain evidence="5 6">DSM 28795</strain>
    </source>
</reference>
<evidence type="ECO:0000259" key="4">
    <source>
        <dbReference type="PROSITE" id="PS51206"/>
    </source>
</evidence>
<gene>
    <name evidence="5" type="ORF">C7384_10933</name>
</gene>
<dbReference type="PROSITE" id="PS51206">
    <property type="entry name" value="SF3_HELICASE_1"/>
    <property type="match status" value="1"/>
</dbReference>
<sequence length="457" mass="52193">MPDIEELSRELQEVEQYNSDIPSWVYMNREGKVEKIDLLEVADLIKEQTHFFNTSNNLSGYYYNGQYWVALETKAKRDNMLRNEIAKLLATYRNPNRVTNALQNLLDTATRDDLIGIFEQRPALVSFKNTALDGDTMEMLPNSPSLYILGGFNFDIRANQATPLTTKLFNRVLGENSQFMLEFVGSMFRREYQPFQYLVIIQGLAGTGKSFLTEIIRATVGQENTASLSLLQLATEKFLTGMLYGKFANIKNDIESKFITATATIKNATGDDTMTAQFKGENGFQFMNHAKLLFTSNDTPHITPDIGIERRVIVIPAVGDKYTGAKQDKADYLKERGAFVYQAIKAQHEAIQRNSMSITPSIEATTKEWYSQGDDIKQWAEEHLQVCEGRRPTAKSIYFKFVQDFKDGGHKEQVTDRAFLKRLQEIGYTIKPAASVSQLDEEPNKVRRRIINFRYMD</sequence>
<keyword evidence="6" id="KW-1185">Reference proteome</keyword>
<dbReference type="Pfam" id="PF19263">
    <property type="entry name" value="DUF5906"/>
    <property type="match status" value="1"/>
</dbReference>
<dbReference type="OrthoDB" id="9763644at2"/>
<proteinExistence type="predicted"/>
<dbReference type="Gene3D" id="3.40.50.300">
    <property type="entry name" value="P-loop containing nucleotide triphosphate hydrolases"/>
    <property type="match status" value="1"/>
</dbReference>
<dbReference type="EMBL" id="QEKT01000009">
    <property type="protein sequence ID" value="PVY83085.1"/>
    <property type="molecule type" value="Genomic_DNA"/>
</dbReference>
<dbReference type="Proteomes" id="UP000245433">
    <property type="component" value="Unassembled WGS sequence"/>
</dbReference>
<keyword evidence="1" id="KW-0547">Nucleotide-binding</keyword>